<evidence type="ECO:0000259" key="6">
    <source>
        <dbReference type="PROSITE" id="PS51471"/>
    </source>
</evidence>
<evidence type="ECO:0000256" key="2">
    <source>
        <dbReference type="ARBA" id="ARBA00022723"/>
    </source>
</evidence>
<dbReference type="EMBL" id="JADGJW010000323">
    <property type="protein sequence ID" value="KAJ3219884.1"/>
    <property type="molecule type" value="Genomic_DNA"/>
</dbReference>
<dbReference type="Pfam" id="PF13640">
    <property type="entry name" value="2OG-FeII_Oxy_3"/>
    <property type="match status" value="1"/>
</dbReference>
<comment type="caution">
    <text evidence="7">The sequence shown here is derived from an EMBL/GenBank/DDBJ whole genome shotgun (WGS) entry which is preliminary data.</text>
</comment>
<protein>
    <recommendedName>
        <fullName evidence="6">Fe2OG dioxygenase domain-containing protein</fullName>
    </recommendedName>
</protein>
<comment type="cofactor">
    <cofactor evidence="1">
        <name>L-ascorbate</name>
        <dbReference type="ChEBI" id="CHEBI:38290"/>
    </cofactor>
</comment>
<evidence type="ECO:0000256" key="1">
    <source>
        <dbReference type="ARBA" id="ARBA00001961"/>
    </source>
</evidence>
<organism evidence="7 8">
    <name type="scientific">Clydaea vesicula</name>
    <dbReference type="NCBI Taxonomy" id="447962"/>
    <lineage>
        <taxon>Eukaryota</taxon>
        <taxon>Fungi</taxon>
        <taxon>Fungi incertae sedis</taxon>
        <taxon>Chytridiomycota</taxon>
        <taxon>Chytridiomycota incertae sedis</taxon>
        <taxon>Chytridiomycetes</taxon>
        <taxon>Lobulomycetales</taxon>
        <taxon>Lobulomycetaceae</taxon>
        <taxon>Clydaea</taxon>
    </lineage>
</organism>
<dbReference type="GO" id="GO:0005783">
    <property type="term" value="C:endoplasmic reticulum"/>
    <property type="evidence" value="ECO:0007669"/>
    <property type="project" value="TreeGrafter"/>
</dbReference>
<evidence type="ECO:0000313" key="7">
    <source>
        <dbReference type="EMBL" id="KAJ3219884.1"/>
    </source>
</evidence>
<evidence type="ECO:0000256" key="4">
    <source>
        <dbReference type="ARBA" id="ARBA00023002"/>
    </source>
</evidence>
<dbReference type="InterPro" id="IPR005123">
    <property type="entry name" value="Oxoglu/Fe-dep_dioxygenase_dom"/>
</dbReference>
<evidence type="ECO:0000313" key="8">
    <source>
        <dbReference type="Proteomes" id="UP001211065"/>
    </source>
</evidence>
<dbReference type="Proteomes" id="UP001211065">
    <property type="component" value="Unassembled WGS sequence"/>
</dbReference>
<proteinExistence type="predicted"/>
<keyword evidence="2" id="KW-0479">Metal-binding</keyword>
<evidence type="ECO:0000256" key="5">
    <source>
        <dbReference type="ARBA" id="ARBA00023004"/>
    </source>
</evidence>
<dbReference type="SMART" id="SM00702">
    <property type="entry name" value="P4Hc"/>
    <property type="match status" value="1"/>
</dbReference>
<dbReference type="Gene3D" id="2.60.120.620">
    <property type="entry name" value="q2cbj1_9rhob like domain"/>
    <property type="match status" value="1"/>
</dbReference>
<name>A0AAD5U290_9FUNG</name>
<dbReference type="GO" id="GO:0031418">
    <property type="term" value="F:L-ascorbic acid binding"/>
    <property type="evidence" value="ECO:0007669"/>
    <property type="project" value="InterPro"/>
</dbReference>
<keyword evidence="8" id="KW-1185">Reference proteome</keyword>
<dbReference type="PANTHER" id="PTHR10869">
    <property type="entry name" value="PROLYL 4-HYDROXYLASE ALPHA SUBUNIT"/>
    <property type="match status" value="1"/>
</dbReference>
<gene>
    <name evidence="7" type="ORF">HK099_004545</name>
</gene>
<dbReference type="AlphaFoldDB" id="A0AAD5U290"/>
<dbReference type="PROSITE" id="PS51471">
    <property type="entry name" value="FE2OG_OXY"/>
    <property type="match status" value="1"/>
</dbReference>
<dbReference type="PANTHER" id="PTHR10869:SF247">
    <property type="entry name" value="FE2OG DIOXYGENASE DOMAIN-CONTAINING PROTEIN"/>
    <property type="match status" value="1"/>
</dbReference>
<keyword evidence="3" id="KW-0223">Dioxygenase</keyword>
<keyword evidence="5" id="KW-0408">Iron</keyword>
<feature type="domain" description="Fe2OG dioxygenase" evidence="6">
    <location>
        <begin position="336"/>
        <end position="454"/>
    </location>
</feature>
<dbReference type="InterPro" id="IPR045054">
    <property type="entry name" value="P4HA-like"/>
</dbReference>
<dbReference type="InterPro" id="IPR006620">
    <property type="entry name" value="Pro_4_hyd_alph"/>
</dbReference>
<dbReference type="GO" id="GO:0005506">
    <property type="term" value="F:iron ion binding"/>
    <property type="evidence" value="ECO:0007669"/>
    <property type="project" value="InterPro"/>
</dbReference>
<reference evidence="7" key="1">
    <citation type="submission" date="2020-05" db="EMBL/GenBank/DDBJ databases">
        <title>Phylogenomic resolution of chytrid fungi.</title>
        <authorList>
            <person name="Stajich J.E."/>
            <person name="Amses K."/>
            <person name="Simmons R."/>
            <person name="Seto K."/>
            <person name="Myers J."/>
            <person name="Bonds A."/>
            <person name="Quandt C.A."/>
            <person name="Barry K."/>
            <person name="Liu P."/>
            <person name="Grigoriev I."/>
            <person name="Longcore J.E."/>
            <person name="James T.Y."/>
        </authorList>
    </citation>
    <scope>NUCLEOTIDE SEQUENCE</scope>
    <source>
        <strain evidence="7">JEL0476</strain>
    </source>
</reference>
<evidence type="ECO:0000256" key="3">
    <source>
        <dbReference type="ARBA" id="ARBA00022964"/>
    </source>
</evidence>
<dbReference type="GO" id="GO:0004656">
    <property type="term" value="F:procollagen-proline 4-dioxygenase activity"/>
    <property type="evidence" value="ECO:0007669"/>
    <property type="project" value="TreeGrafter"/>
</dbReference>
<accession>A0AAD5U290</accession>
<dbReference type="InterPro" id="IPR044862">
    <property type="entry name" value="Pro_4_hyd_alph_FE2OG_OXY"/>
</dbReference>
<sequence length="457" mass="52676">MGKSLKRLQKKRKLNEINKIFSANQNSEQCNSFQELGITDEDLKSTLKVLAHLNKSSNFNNQEFFSVKKEIFNIVQNSQLEKNNKINLKITNLLEEKHFNKAIFQLKLNYLNNIKLGTVQRWIRLASLNNSITARTNEESTEYYRLLDMIIRVSDPSQIFALEDSEDFHMEYPSLRRFQPFLIPVNSVIDNKATDTSNMNDLKCSSNLNFNFKLLISEKNLKMETHIKIFTLDNSISHDIFDQNYHYDRMIKKLTLPFVQKSFILTNVFTKRECENLLIASDSIGYVDDFGYSFSPDASEGAAGCVWLMEDNLMNPIFERVKQLLPQELNDKALTGLNARFRFYRYSKNALYRPHVDGSWPGSGLVNGEYKFDKFGNQWSCLTFLIYLNQDFDGGETSFFWPSTGEGILNVKGVKPSQGCVLVFPHGDTSGALIHEGSQVTDGFKYVIRTDVLYEKI</sequence>
<keyword evidence="4" id="KW-0560">Oxidoreductase</keyword>